<dbReference type="NCBIfam" id="NF004167">
    <property type="entry name" value="PRK05632.1"/>
    <property type="match status" value="1"/>
</dbReference>
<keyword evidence="5" id="KW-0012">Acyltransferase</keyword>
<dbReference type="NCBIfam" id="TIGR00651">
    <property type="entry name" value="pta"/>
    <property type="match status" value="1"/>
</dbReference>
<evidence type="ECO:0000256" key="1">
    <source>
        <dbReference type="ARBA" id="ARBA00000705"/>
    </source>
</evidence>
<dbReference type="Gene3D" id="3.40.718.10">
    <property type="entry name" value="Isopropylmalate Dehydrogenase"/>
    <property type="match status" value="1"/>
</dbReference>
<evidence type="ECO:0000313" key="9">
    <source>
        <dbReference type="Proteomes" id="UP001157034"/>
    </source>
</evidence>
<protein>
    <recommendedName>
        <fullName evidence="3">Phosphate acetyltransferase</fullName>
    </recommendedName>
    <alternativeName>
        <fullName evidence="6">Phosphotransacetylase</fullName>
    </alternativeName>
</protein>
<comment type="pathway">
    <text evidence="2">Metabolic intermediate biosynthesis; acetyl-CoA biosynthesis; acetyl-CoA from acetate: step 2/2.</text>
</comment>
<evidence type="ECO:0000256" key="2">
    <source>
        <dbReference type="ARBA" id="ARBA00004989"/>
    </source>
</evidence>
<dbReference type="InterPro" id="IPR050500">
    <property type="entry name" value="Phos_Acetyltrans/Butyryltrans"/>
</dbReference>
<accession>A0ABQ6K4J6</accession>
<dbReference type="InterPro" id="IPR002505">
    <property type="entry name" value="PTA_PTB"/>
</dbReference>
<evidence type="ECO:0000259" key="7">
    <source>
        <dbReference type="Pfam" id="PF01515"/>
    </source>
</evidence>
<dbReference type="SUPFAM" id="SSF53659">
    <property type="entry name" value="Isocitrate/Isopropylmalate dehydrogenase-like"/>
    <property type="match status" value="1"/>
</dbReference>
<keyword evidence="4" id="KW-0808">Transferase</keyword>
<reference evidence="9" key="1">
    <citation type="journal article" date="2019" name="Int. J. Syst. Evol. Microbiol.">
        <title>The Global Catalogue of Microorganisms (GCM) 10K type strain sequencing project: providing services to taxonomists for standard genome sequencing and annotation.</title>
        <authorList>
            <consortium name="The Broad Institute Genomics Platform"/>
            <consortium name="The Broad Institute Genome Sequencing Center for Infectious Disease"/>
            <person name="Wu L."/>
            <person name="Ma J."/>
        </authorList>
    </citation>
    <scope>NUCLEOTIDE SEQUENCE [LARGE SCALE GENOMIC DNA]</scope>
    <source>
        <strain evidence="9">NBRC 108894</strain>
    </source>
</reference>
<proteinExistence type="predicted"/>
<gene>
    <name evidence="8" type="ORF">GCM10025881_14600</name>
</gene>
<dbReference type="EMBL" id="BSVB01000001">
    <property type="protein sequence ID" value="GMA94636.1"/>
    <property type="molecule type" value="Genomic_DNA"/>
</dbReference>
<dbReference type="NCBIfam" id="NF007233">
    <property type="entry name" value="PRK09653.1"/>
    <property type="match status" value="1"/>
</dbReference>
<sequence>MTDVAYFGTMMVLLGLADGMVSGATHTTAHTIRPAFEVVKTRPGVSAVSSVFLMALADRVLVYGDCAVIPEPTVEQLADIAISSSATARLFGIEPRVAMLSYSTGESGTGTEVDRVRAATALVRQRAPELPVAGPIQYDAAADPEVGKAKLPGSDVAGRATVFVFPDLDAGNTTYKAVQRSAGAVAIGPILQGLAKPINDLSRGALVRDIVNTIAITAIQAQGDEPA</sequence>
<dbReference type="InterPro" id="IPR004614">
    <property type="entry name" value="P_AcTrfase"/>
</dbReference>
<dbReference type="Pfam" id="PF01515">
    <property type="entry name" value="PTA_PTB"/>
    <property type="match status" value="1"/>
</dbReference>
<evidence type="ECO:0000256" key="4">
    <source>
        <dbReference type="ARBA" id="ARBA00022679"/>
    </source>
</evidence>
<evidence type="ECO:0000256" key="5">
    <source>
        <dbReference type="ARBA" id="ARBA00023315"/>
    </source>
</evidence>
<dbReference type="Proteomes" id="UP001157034">
    <property type="component" value="Unassembled WGS sequence"/>
</dbReference>
<organism evidence="8 9">
    <name type="scientific">Pseudolysinimonas kribbensis</name>
    <dbReference type="NCBI Taxonomy" id="433641"/>
    <lineage>
        <taxon>Bacteria</taxon>
        <taxon>Bacillati</taxon>
        <taxon>Actinomycetota</taxon>
        <taxon>Actinomycetes</taxon>
        <taxon>Micrococcales</taxon>
        <taxon>Microbacteriaceae</taxon>
        <taxon>Pseudolysinimonas</taxon>
    </lineage>
</organism>
<evidence type="ECO:0000256" key="6">
    <source>
        <dbReference type="ARBA" id="ARBA00031108"/>
    </source>
</evidence>
<evidence type="ECO:0000256" key="3">
    <source>
        <dbReference type="ARBA" id="ARBA00021528"/>
    </source>
</evidence>
<dbReference type="PANTHER" id="PTHR43356:SF3">
    <property type="entry name" value="PHOSPHATE ACETYLTRANSFERASE"/>
    <property type="match status" value="1"/>
</dbReference>
<evidence type="ECO:0000313" key="8">
    <source>
        <dbReference type="EMBL" id="GMA94636.1"/>
    </source>
</evidence>
<comment type="caution">
    <text evidence="8">The sequence shown here is derived from an EMBL/GenBank/DDBJ whole genome shotgun (WGS) entry which is preliminary data.</text>
</comment>
<keyword evidence="9" id="KW-1185">Reference proteome</keyword>
<name>A0ABQ6K4J6_9MICO</name>
<dbReference type="PANTHER" id="PTHR43356">
    <property type="entry name" value="PHOSPHATE ACETYLTRANSFERASE"/>
    <property type="match status" value="1"/>
</dbReference>
<comment type="catalytic activity">
    <reaction evidence="1">
        <text>acetyl-CoA + phosphate = acetyl phosphate + CoA</text>
        <dbReference type="Rhea" id="RHEA:19521"/>
        <dbReference type="ChEBI" id="CHEBI:22191"/>
        <dbReference type="ChEBI" id="CHEBI:43474"/>
        <dbReference type="ChEBI" id="CHEBI:57287"/>
        <dbReference type="ChEBI" id="CHEBI:57288"/>
        <dbReference type="EC" id="2.3.1.8"/>
    </reaction>
</comment>
<feature type="domain" description="Phosphate acetyl/butaryl transferase" evidence="7">
    <location>
        <begin position="1"/>
        <end position="218"/>
    </location>
</feature>